<name>A0A9N8DWX2_9STRA</name>
<feature type="transmembrane region" description="Helical" evidence="1">
    <location>
        <begin position="237"/>
        <end position="255"/>
    </location>
</feature>
<evidence type="ECO:0000313" key="4">
    <source>
        <dbReference type="Proteomes" id="UP001153069"/>
    </source>
</evidence>
<keyword evidence="1" id="KW-0472">Membrane</keyword>
<dbReference type="AlphaFoldDB" id="A0A9N8DWX2"/>
<keyword evidence="1" id="KW-0812">Transmembrane</keyword>
<gene>
    <name evidence="3" type="ORF">SEMRO_437_G142890.1</name>
</gene>
<feature type="transmembrane region" description="Helical" evidence="1">
    <location>
        <begin position="135"/>
        <end position="156"/>
    </location>
</feature>
<dbReference type="EMBL" id="CAICTM010000436">
    <property type="protein sequence ID" value="CAB9510467.1"/>
    <property type="molecule type" value="Genomic_DNA"/>
</dbReference>
<evidence type="ECO:0000256" key="1">
    <source>
        <dbReference type="SAM" id="Phobius"/>
    </source>
</evidence>
<feature type="transmembrane region" description="Helical" evidence="1">
    <location>
        <begin position="168"/>
        <end position="187"/>
    </location>
</feature>
<proteinExistence type="predicted"/>
<comment type="caution">
    <text evidence="3">The sequence shown here is derived from an EMBL/GenBank/DDBJ whole genome shotgun (WGS) entry which is preliminary data.</text>
</comment>
<reference evidence="3" key="1">
    <citation type="submission" date="2020-06" db="EMBL/GenBank/DDBJ databases">
        <authorList>
            <consortium name="Plant Systems Biology data submission"/>
        </authorList>
    </citation>
    <scope>NUCLEOTIDE SEQUENCE</scope>
    <source>
        <strain evidence="3">D6</strain>
    </source>
</reference>
<feature type="chain" id="PRO_5040202698" evidence="2">
    <location>
        <begin position="26"/>
        <end position="335"/>
    </location>
</feature>
<keyword evidence="2" id="KW-0732">Signal</keyword>
<feature type="transmembrane region" description="Helical" evidence="1">
    <location>
        <begin position="193"/>
        <end position="216"/>
    </location>
</feature>
<keyword evidence="1" id="KW-1133">Transmembrane helix</keyword>
<feature type="transmembrane region" description="Helical" evidence="1">
    <location>
        <begin position="281"/>
        <end position="300"/>
    </location>
</feature>
<organism evidence="3 4">
    <name type="scientific">Seminavis robusta</name>
    <dbReference type="NCBI Taxonomy" id="568900"/>
    <lineage>
        <taxon>Eukaryota</taxon>
        <taxon>Sar</taxon>
        <taxon>Stramenopiles</taxon>
        <taxon>Ochrophyta</taxon>
        <taxon>Bacillariophyta</taxon>
        <taxon>Bacillariophyceae</taxon>
        <taxon>Bacillariophycidae</taxon>
        <taxon>Naviculales</taxon>
        <taxon>Naviculaceae</taxon>
        <taxon>Seminavis</taxon>
    </lineage>
</organism>
<feature type="signal peptide" evidence="2">
    <location>
        <begin position="1"/>
        <end position="25"/>
    </location>
</feature>
<sequence length="335" mass="36539">MKLLISICLPLVFLLAGNGSTQVDALVDSLSLRSRSNAMHSSSKRTMNGPVALGEVSVTAPDTSVTLDALINEPRPVVTKPSTLSHLTWKRRLDTKQDPLDVHKWAGFGWWVSATAIFGTGTLSGFTQVPPVLEAYTYLFLLATLAQGATSVPMAIKFRPNEPDVQRGFISSAITSSSMAIVGVWLSPFGESAILSPSIVASLIGFIIVTDILYSLTSFEDIKMMIQEFKDKKIDQAKFITTIPWALPLNLILLHEMVHHASDMRQYFVATIVSNGSSIDLVYYASMVTSIFISVGNLTSTLHHRKLISKEVMDIAFIGSQVVTIVFNLKAAGLY</sequence>
<dbReference type="Proteomes" id="UP001153069">
    <property type="component" value="Unassembled WGS sequence"/>
</dbReference>
<protein>
    <submittedName>
        <fullName evidence="3">Uncharacterized protein</fullName>
    </submittedName>
</protein>
<evidence type="ECO:0000256" key="2">
    <source>
        <dbReference type="SAM" id="SignalP"/>
    </source>
</evidence>
<evidence type="ECO:0000313" key="3">
    <source>
        <dbReference type="EMBL" id="CAB9510467.1"/>
    </source>
</evidence>
<accession>A0A9N8DWX2</accession>
<keyword evidence="4" id="KW-1185">Reference proteome</keyword>